<keyword evidence="11" id="KW-1185">Reference proteome</keyword>
<reference evidence="12" key="1">
    <citation type="submission" date="2025-08" db="UniProtKB">
        <authorList>
            <consortium name="RefSeq"/>
        </authorList>
    </citation>
    <scope>IDENTIFICATION</scope>
    <source>
        <strain evidence="12">15085-1641.00</strain>
        <tissue evidence="12">Whole body</tissue>
    </source>
</reference>
<evidence type="ECO:0000256" key="8">
    <source>
        <dbReference type="ARBA" id="ARBA00023136"/>
    </source>
</evidence>
<evidence type="ECO:0000256" key="2">
    <source>
        <dbReference type="ARBA" id="ARBA00022448"/>
    </source>
</evidence>
<dbReference type="Proteomes" id="UP000504633">
    <property type="component" value="Unplaced"/>
</dbReference>
<organism evidence="11 12">
    <name type="scientific">Drosophila hydei</name>
    <name type="common">Fruit fly</name>
    <dbReference type="NCBI Taxonomy" id="7224"/>
    <lineage>
        <taxon>Eukaryota</taxon>
        <taxon>Metazoa</taxon>
        <taxon>Ecdysozoa</taxon>
        <taxon>Arthropoda</taxon>
        <taxon>Hexapoda</taxon>
        <taxon>Insecta</taxon>
        <taxon>Pterygota</taxon>
        <taxon>Neoptera</taxon>
        <taxon>Endopterygota</taxon>
        <taxon>Diptera</taxon>
        <taxon>Brachycera</taxon>
        <taxon>Muscomorpha</taxon>
        <taxon>Ephydroidea</taxon>
        <taxon>Drosophilidae</taxon>
        <taxon>Drosophila</taxon>
    </lineage>
</organism>
<dbReference type="GeneID" id="111594859"/>
<dbReference type="GO" id="GO:0006626">
    <property type="term" value="P:protein targeting to mitochondrion"/>
    <property type="evidence" value="ECO:0007669"/>
    <property type="project" value="UniProtKB-ARBA"/>
</dbReference>
<dbReference type="OrthoDB" id="7896801at2759"/>
<name>A0A6J1LBG6_DROHY</name>
<protein>
    <submittedName>
        <fullName evidence="12">Uncharacterized protein LOC111594859</fullName>
    </submittedName>
</protein>
<evidence type="ECO:0000256" key="4">
    <source>
        <dbReference type="ARBA" id="ARBA00022787"/>
    </source>
</evidence>
<dbReference type="GO" id="GO:0015031">
    <property type="term" value="P:protein transport"/>
    <property type="evidence" value="ECO:0007669"/>
    <property type="project" value="UniProtKB-KW"/>
</dbReference>
<evidence type="ECO:0000256" key="9">
    <source>
        <dbReference type="ARBA" id="ARBA00025716"/>
    </source>
</evidence>
<evidence type="ECO:0000256" key="1">
    <source>
        <dbReference type="ARBA" id="ARBA00004572"/>
    </source>
</evidence>
<accession>A0A6J1LBG6</accession>
<gene>
    <name evidence="12" type="primary">LOC111594859</name>
</gene>
<dbReference type="KEGG" id="dhe:111594859"/>
<keyword evidence="2" id="KW-0813">Transport</keyword>
<proteinExistence type="inferred from homology"/>
<evidence type="ECO:0000256" key="6">
    <source>
        <dbReference type="ARBA" id="ARBA00022989"/>
    </source>
</evidence>
<keyword evidence="7" id="KW-0496">Mitochondrion</keyword>
<dbReference type="GO" id="GO:0005741">
    <property type="term" value="C:mitochondrial outer membrane"/>
    <property type="evidence" value="ECO:0007669"/>
    <property type="project" value="UniProtKB-SubCell"/>
</dbReference>
<keyword evidence="6 10" id="KW-1133">Transmembrane helix</keyword>
<keyword evidence="8 10" id="KW-0472">Membrane</keyword>
<evidence type="ECO:0000313" key="11">
    <source>
        <dbReference type="Proteomes" id="UP000504633"/>
    </source>
</evidence>
<dbReference type="AlphaFoldDB" id="A0A6J1LBG6"/>
<evidence type="ECO:0000256" key="5">
    <source>
        <dbReference type="ARBA" id="ARBA00022927"/>
    </source>
</evidence>
<evidence type="ECO:0000256" key="3">
    <source>
        <dbReference type="ARBA" id="ARBA00022692"/>
    </source>
</evidence>
<comment type="subcellular location">
    <subcellularLocation>
        <location evidence="1">Mitochondrion outer membrane</location>
        <topology evidence="1">Single-pass membrane protein</topology>
    </subcellularLocation>
</comment>
<dbReference type="RefSeq" id="XP_023164106.1">
    <property type="nucleotide sequence ID" value="XM_023308338.2"/>
</dbReference>
<comment type="similarity">
    <text evidence="9">Belongs to the Tom5 family.</text>
</comment>
<evidence type="ECO:0000256" key="10">
    <source>
        <dbReference type="SAM" id="Phobius"/>
    </source>
</evidence>
<sequence>MFRLQQSQPDPAEEQKRVSAEVRNNFIIFGALCIAIRLAPIVLQHLKNA</sequence>
<evidence type="ECO:0000256" key="7">
    <source>
        <dbReference type="ARBA" id="ARBA00023128"/>
    </source>
</evidence>
<keyword evidence="5" id="KW-0653">Protein transport</keyword>
<feature type="transmembrane region" description="Helical" evidence="10">
    <location>
        <begin position="26"/>
        <end position="46"/>
    </location>
</feature>
<dbReference type="Pfam" id="PF10642">
    <property type="entry name" value="Tom5"/>
    <property type="match status" value="1"/>
</dbReference>
<evidence type="ECO:0000313" key="12">
    <source>
        <dbReference type="RefSeq" id="XP_023164106.1"/>
    </source>
</evidence>
<keyword evidence="3 10" id="KW-0812">Transmembrane</keyword>
<dbReference type="InterPro" id="IPR019603">
    <property type="entry name" value="Tom5"/>
</dbReference>
<keyword evidence="4" id="KW-1000">Mitochondrion outer membrane</keyword>